<gene>
    <name evidence="1" type="ORF">An01g03880</name>
</gene>
<name>A0AAJ8BLY4_ASPNG</name>
<protein>
    <submittedName>
        <fullName evidence="1">Uncharacterized protein</fullName>
    </submittedName>
</protein>
<evidence type="ECO:0000313" key="1">
    <source>
        <dbReference type="RefSeq" id="XP_059599597.1"/>
    </source>
</evidence>
<proteinExistence type="predicted"/>
<organism evidence="1">
    <name type="scientific">Aspergillus niger</name>
    <dbReference type="NCBI Taxonomy" id="5061"/>
    <lineage>
        <taxon>Eukaryota</taxon>
        <taxon>Fungi</taxon>
        <taxon>Dikarya</taxon>
        <taxon>Ascomycota</taxon>
        <taxon>Pezizomycotina</taxon>
        <taxon>Eurotiomycetes</taxon>
        <taxon>Eurotiomycetidae</taxon>
        <taxon>Eurotiales</taxon>
        <taxon>Aspergillaceae</taxon>
        <taxon>Aspergillus</taxon>
        <taxon>Aspergillus subgen. Circumdati</taxon>
    </lineage>
</organism>
<dbReference type="RefSeq" id="XP_059599597.1">
    <property type="nucleotide sequence ID" value="XM_059747235.1"/>
</dbReference>
<dbReference type="AlphaFoldDB" id="A0AAJ8BLY4"/>
<accession>A0AAJ8BLY4</accession>
<dbReference type="VEuPathDB" id="FungiDB:An01g03880"/>
<reference evidence="1" key="1">
    <citation type="submission" date="2025-02" db="EMBL/GenBank/DDBJ databases">
        <authorList>
            <consortium name="NCBI Genome Project"/>
        </authorList>
    </citation>
    <scope>NUCLEOTIDE SEQUENCE</scope>
</reference>
<dbReference type="KEGG" id="ang:An01g03880"/>
<dbReference type="GeneID" id="84589896"/>
<reference evidence="1" key="2">
    <citation type="submission" date="2025-08" db="UniProtKB">
        <authorList>
            <consortium name="RefSeq"/>
        </authorList>
    </citation>
    <scope>IDENTIFICATION</scope>
</reference>
<sequence length="49" mass="5566">MIPPTALLGFFLRTFDCLSLLISSEFCLKWLFTLPASRSCSMTRRVASH</sequence>